<dbReference type="PANTHER" id="PTHR18849">
    <property type="entry name" value="LEUCINE RICH REPEAT PROTEIN"/>
    <property type="match status" value="1"/>
</dbReference>
<dbReference type="PANTHER" id="PTHR18849:SF0">
    <property type="entry name" value="CILIA- AND FLAGELLA-ASSOCIATED PROTEIN 410-RELATED"/>
    <property type="match status" value="1"/>
</dbReference>
<dbReference type="InterPro" id="IPR000938">
    <property type="entry name" value="CAP-Gly_domain"/>
</dbReference>
<dbReference type="GO" id="GO:0005930">
    <property type="term" value="C:axoneme"/>
    <property type="evidence" value="ECO:0007669"/>
    <property type="project" value="UniProtKB-SubCell"/>
</dbReference>
<evidence type="ECO:0000259" key="6">
    <source>
        <dbReference type="PROSITE" id="PS50245"/>
    </source>
</evidence>
<evidence type="ECO:0000256" key="4">
    <source>
        <dbReference type="ARBA" id="ARBA00023186"/>
    </source>
</evidence>
<evidence type="ECO:0000313" key="8">
    <source>
        <dbReference type="Proteomes" id="UP001445335"/>
    </source>
</evidence>
<evidence type="ECO:0000313" key="7">
    <source>
        <dbReference type="EMBL" id="KAK9826423.1"/>
    </source>
</evidence>
<dbReference type="InterPro" id="IPR032675">
    <property type="entry name" value="LRR_dom_sf"/>
</dbReference>
<dbReference type="PROSITE" id="PS50245">
    <property type="entry name" value="CAP_GLY_2"/>
    <property type="match status" value="1"/>
</dbReference>
<dbReference type="Gene3D" id="3.10.20.90">
    <property type="entry name" value="Phosphatidylinositol 3-kinase Catalytic Subunit, Chain A, domain 1"/>
    <property type="match status" value="1"/>
</dbReference>
<dbReference type="Proteomes" id="UP001445335">
    <property type="component" value="Unassembled WGS sequence"/>
</dbReference>
<feature type="domain" description="CAP-Gly" evidence="6">
    <location>
        <begin position="23"/>
        <end position="68"/>
    </location>
</feature>
<dbReference type="SUPFAM" id="SSF54236">
    <property type="entry name" value="Ubiquitin-like"/>
    <property type="match status" value="1"/>
</dbReference>
<dbReference type="PROSITE" id="PS00845">
    <property type="entry name" value="CAP_GLY_1"/>
    <property type="match status" value="1"/>
</dbReference>
<name>A0AAW1QYL0_9CHLO</name>
<dbReference type="InterPro" id="IPR029071">
    <property type="entry name" value="Ubiquitin-like_domsf"/>
</dbReference>
<dbReference type="Pfam" id="PF01302">
    <property type="entry name" value="CAP_GLY"/>
    <property type="match status" value="1"/>
</dbReference>
<sequence>MALPTLGARVLIGNKAATVRYVGPVDGQTGAWVGLEWDNAAHGKHSGCTGGRQYFTCASGAFAGTFVRAEKFLCAADFGVTFLEALRRRYQAGIGEQPRSGPSRVEATPAAQPHARRRDVGVEVVGAHAVCQRQGRLEALTSAGLQNARVAFVGPRGELAAAAPAIEELDLAGVPDGQLFGALRLLVLNRTGATWAQVLRLGPWLPALVELHACGNAIRSLAVDGLEEGSTGMLARLQALDLEDNALAEWAEVARLAPLTALTRLQLSGNRLAGVACSAQQPGSPAAFERLQVLLLGDNALSGWADVEAMAAFPALAEARLSGNPVLRSAPGGGRYEVIARLPMLRALNGAAVPPSERRDAELRYLRRVEGELAAAQGNLAASSAAAAAHPRLQALQARYGAMDGVAPPPSGRLPGSTLAAGLLELHLTCTAPGHGPRSVVKRVPSTLTLGRLKLLCERLFRLPAARQALWARGGGGGERALAGAPDRDLSFLGLQAGAEVVVSESDADAARSTEAAKWSAAPAAHEQRLLRQLQEAEQLQALQQPLARQQAAS</sequence>
<dbReference type="Gene3D" id="2.30.30.190">
    <property type="entry name" value="CAP Gly-rich-like domain"/>
    <property type="match status" value="1"/>
</dbReference>
<protein>
    <recommendedName>
        <fullName evidence="6">CAP-Gly domain-containing protein</fullName>
    </recommendedName>
</protein>
<dbReference type="Gene3D" id="3.80.10.10">
    <property type="entry name" value="Ribonuclease Inhibitor"/>
    <property type="match status" value="2"/>
</dbReference>
<accession>A0AAW1QYL0</accession>
<keyword evidence="3" id="KW-0677">Repeat</keyword>
<dbReference type="InterPro" id="IPR036859">
    <property type="entry name" value="CAP-Gly_dom_sf"/>
</dbReference>
<proteinExistence type="predicted"/>
<keyword evidence="4" id="KW-0143">Chaperone</keyword>
<evidence type="ECO:0000256" key="3">
    <source>
        <dbReference type="ARBA" id="ARBA00022737"/>
    </source>
</evidence>
<dbReference type="SUPFAM" id="SSF52075">
    <property type="entry name" value="Outer arm dynein light chain 1"/>
    <property type="match status" value="1"/>
</dbReference>
<keyword evidence="2" id="KW-0433">Leucine-rich repeat</keyword>
<evidence type="ECO:0000256" key="2">
    <source>
        <dbReference type="ARBA" id="ARBA00022614"/>
    </source>
</evidence>
<keyword evidence="8" id="KW-1185">Reference proteome</keyword>
<reference evidence="7 8" key="1">
    <citation type="journal article" date="2024" name="Nat. Commun.">
        <title>Phylogenomics reveals the evolutionary origins of lichenization in chlorophyte algae.</title>
        <authorList>
            <person name="Puginier C."/>
            <person name="Libourel C."/>
            <person name="Otte J."/>
            <person name="Skaloud P."/>
            <person name="Haon M."/>
            <person name="Grisel S."/>
            <person name="Petersen M."/>
            <person name="Berrin J.G."/>
            <person name="Delaux P.M."/>
            <person name="Dal Grande F."/>
            <person name="Keller J."/>
        </authorList>
    </citation>
    <scope>NUCLEOTIDE SEQUENCE [LARGE SCALE GENOMIC DNA]</scope>
    <source>
        <strain evidence="7 8">SAG 245.80</strain>
    </source>
</reference>
<comment type="caution">
    <text evidence="7">The sequence shown here is derived from an EMBL/GenBank/DDBJ whole genome shotgun (WGS) entry which is preliminary data.</text>
</comment>
<dbReference type="AlphaFoldDB" id="A0AAW1QYL0"/>
<feature type="region of interest" description="Disordered" evidence="5">
    <location>
        <begin position="94"/>
        <end position="114"/>
    </location>
</feature>
<comment type="subcellular location">
    <subcellularLocation>
        <location evidence="1">Cytoplasm</location>
        <location evidence="1">Cytoskeleton</location>
        <location evidence="1">Cilium axoneme</location>
    </subcellularLocation>
</comment>
<organism evidence="7 8">
    <name type="scientific">Elliptochloris bilobata</name>
    <dbReference type="NCBI Taxonomy" id="381761"/>
    <lineage>
        <taxon>Eukaryota</taxon>
        <taxon>Viridiplantae</taxon>
        <taxon>Chlorophyta</taxon>
        <taxon>core chlorophytes</taxon>
        <taxon>Trebouxiophyceae</taxon>
        <taxon>Trebouxiophyceae incertae sedis</taxon>
        <taxon>Elliptochloris clade</taxon>
        <taxon>Elliptochloris</taxon>
    </lineage>
</organism>
<dbReference type="SMART" id="SM01052">
    <property type="entry name" value="CAP_GLY"/>
    <property type="match status" value="1"/>
</dbReference>
<dbReference type="EMBL" id="JALJOU010000065">
    <property type="protein sequence ID" value="KAK9826423.1"/>
    <property type="molecule type" value="Genomic_DNA"/>
</dbReference>
<dbReference type="SUPFAM" id="SSF74924">
    <property type="entry name" value="Cap-Gly domain"/>
    <property type="match status" value="1"/>
</dbReference>
<evidence type="ECO:0000256" key="1">
    <source>
        <dbReference type="ARBA" id="ARBA00004430"/>
    </source>
</evidence>
<gene>
    <name evidence="7" type="ORF">WJX81_003979</name>
</gene>
<evidence type="ECO:0000256" key="5">
    <source>
        <dbReference type="SAM" id="MobiDB-lite"/>
    </source>
</evidence>